<dbReference type="EMBL" id="CM003147">
    <property type="protein sequence ID" value="KIS68551.1"/>
    <property type="molecule type" value="Genomic_DNA"/>
</dbReference>
<evidence type="ECO:0000313" key="2">
    <source>
        <dbReference type="Proteomes" id="UP000000561"/>
    </source>
</evidence>
<keyword evidence="2" id="KW-1185">Reference proteome</keyword>
<reference evidence="1 2" key="1">
    <citation type="journal article" date="2006" name="Nature">
        <title>Insights from the genome of the biotrophic fungal plant pathogen Ustilago maydis.</title>
        <authorList>
            <person name="Kamper J."/>
            <person name="Kahmann R."/>
            <person name="Bolker M."/>
            <person name="Ma L.J."/>
            <person name="Brefort T."/>
            <person name="Saville B.J."/>
            <person name="Banuett F."/>
            <person name="Kronstad J.W."/>
            <person name="Gold S.E."/>
            <person name="Muller O."/>
            <person name="Perlin M.H."/>
            <person name="Wosten H.A."/>
            <person name="de Vries R."/>
            <person name="Ruiz-Herrera J."/>
            <person name="Reynaga-Pena C.G."/>
            <person name="Snetselaar K."/>
            <person name="McCann M."/>
            <person name="Perez-Martin J."/>
            <person name="Feldbrugge M."/>
            <person name="Basse C.W."/>
            <person name="Steinberg G."/>
            <person name="Ibeas J.I."/>
            <person name="Holloman W."/>
            <person name="Guzman P."/>
            <person name="Farman M."/>
            <person name="Stajich J.E."/>
            <person name="Sentandreu R."/>
            <person name="Gonzalez-Prieto J.M."/>
            <person name="Kennell J.C."/>
            <person name="Molina L."/>
            <person name="Schirawski J."/>
            <person name="Mendoza-Mendoza A."/>
            <person name="Greilinger D."/>
            <person name="Munch K."/>
            <person name="Rossel N."/>
            <person name="Scherer M."/>
            <person name="Vranes M."/>
            <person name="Ladendorf O."/>
            <person name="Vincon V."/>
            <person name="Fuchs U."/>
            <person name="Sandrock B."/>
            <person name="Meng S."/>
            <person name="Ho E.C."/>
            <person name="Cahill M.J."/>
            <person name="Boyce K.J."/>
            <person name="Klose J."/>
            <person name="Klosterman S.J."/>
            <person name="Deelstra H.J."/>
            <person name="Ortiz-Castellanos L."/>
            <person name="Li W."/>
            <person name="Sanchez-Alonso P."/>
            <person name="Schreier P.H."/>
            <person name="Hauser-Hahn I."/>
            <person name="Vaupel M."/>
            <person name="Koopmann E."/>
            <person name="Friedrich G."/>
            <person name="Voss H."/>
            <person name="Schluter T."/>
            <person name="Margolis J."/>
            <person name="Platt D."/>
            <person name="Swimmer C."/>
            <person name="Gnirke A."/>
            <person name="Chen F."/>
            <person name="Vysotskaia V."/>
            <person name="Mannhaupt G."/>
            <person name="Guldener U."/>
            <person name="Munsterkotter M."/>
            <person name="Haase D."/>
            <person name="Oesterheld M."/>
            <person name="Mewes H.W."/>
            <person name="Mauceli E.W."/>
            <person name="DeCaprio D."/>
            <person name="Wade C.M."/>
            <person name="Butler J."/>
            <person name="Young S."/>
            <person name="Jaffe D.B."/>
            <person name="Calvo S."/>
            <person name="Nusbaum C."/>
            <person name="Galagan J."/>
            <person name="Birren B.W."/>
        </authorList>
    </citation>
    <scope>NUCLEOTIDE SEQUENCE [LARGE SCALE GENOMIC DNA]</scope>
    <source>
        <strain evidence="2">DSM 14603 / FGSC 9021 / UM521</strain>
    </source>
</reference>
<gene>
    <name evidence="1" type="ORF">UMAG_11951</name>
</gene>
<dbReference type="KEGG" id="uma:UMAG_11951"/>
<proteinExistence type="predicted"/>
<dbReference type="VEuPathDB" id="FungiDB:UMAG_11951"/>
<sequence length="175" mass="20112">MVFTHEPHVRERVTKSGEPLRFSRCHLSVCDCDCVGVCVCDKVVTSSCLPSTLFTHVYPVQHQKTIASRSVQPNLSHHALLDCVWHYLFCCRCGHQHRYHPARMVAATLKRKRYSRHRYEHRSKSNCDLATHHHHRCCPNLALGCRDRSFDSLDSLQGSLLNMTLCSAIMNVKPF</sequence>
<name>A0A0D1DY80_MYCMD</name>
<dbReference type="Proteomes" id="UP000000561">
    <property type="component" value="Chromosome 8"/>
</dbReference>
<dbReference type="InParanoid" id="A0A0D1DY80"/>
<protein>
    <submittedName>
        <fullName evidence="1">Uncharacterized protein</fullName>
    </submittedName>
</protein>
<dbReference type="GeneID" id="23567755"/>
<organism evidence="1 2">
    <name type="scientific">Mycosarcoma maydis</name>
    <name type="common">Corn smut fungus</name>
    <name type="synonym">Ustilago maydis</name>
    <dbReference type="NCBI Taxonomy" id="5270"/>
    <lineage>
        <taxon>Eukaryota</taxon>
        <taxon>Fungi</taxon>
        <taxon>Dikarya</taxon>
        <taxon>Basidiomycota</taxon>
        <taxon>Ustilaginomycotina</taxon>
        <taxon>Ustilaginomycetes</taxon>
        <taxon>Ustilaginales</taxon>
        <taxon>Ustilaginaceae</taxon>
        <taxon>Mycosarcoma</taxon>
    </lineage>
</organism>
<evidence type="ECO:0000313" key="1">
    <source>
        <dbReference type="EMBL" id="KIS68551.1"/>
    </source>
</evidence>
<dbReference type="RefSeq" id="XP_011389838.1">
    <property type="nucleotide sequence ID" value="XM_011391536.1"/>
</dbReference>
<accession>A0A0D1DY80</accession>
<dbReference type="AlphaFoldDB" id="A0A0D1DY80"/>